<comment type="caution">
    <text evidence="1">The sequence shown here is derived from an EMBL/GenBank/DDBJ whole genome shotgun (WGS) entry which is preliminary data.</text>
</comment>
<keyword evidence="2" id="KW-1185">Reference proteome</keyword>
<accession>A0A2R6P2Z6</accession>
<dbReference type="EMBL" id="MLYV02000534">
    <property type="protein sequence ID" value="PSR84410.1"/>
    <property type="molecule type" value="Genomic_DNA"/>
</dbReference>
<dbReference type="Proteomes" id="UP000186601">
    <property type="component" value="Unassembled WGS sequence"/>
</dbReference>
<evidence type="ECO:0000313" key="1">
    <source>
        <dbReference type="EMBL" id="PSR84410.1"/>
    </source>
</evidence>
<name>A0A2R6P2Z6_9APHY</name>
<evidence type="ECO:0000313" key="2">
    <source>
        <dbReference type="Proteomes" id="UP000186601"/>
    </source>
</evidence>
<sequence>MERLPLGFNYKERTNIYRWEFCRPARKACPWNLEFASGTLQSIMSAPSNLSAPAKWLADELSALLSSPYPIGGLQVADSGSTDPFSARFNGLFMRHARGIVGGREVDREELKQILLALQTKWPSGSEGFTFEDCIELHRRIDGFHVSPSSP</sequence>
<organism evidence="1 2">
    <name type="scientific">Hermanssonia centrifuga</name>
    <dbReference type="NCBI Taxonomy" id="98765"/>
    <lineage>
        <taxon>Eukaryota</taxon>
        <taxon>Fungi</taxon>
        <taxon>Dikarya</taxon>
        <taxon>Basidiomycota</taxon>
        <taxon>Agaricomycotina</taxon>
        <taxon>Agaricomycetes</taxon>
        <taxon>Polyporales</taxon>
        <taxon>Meruliaceae</taxon>
        <taxon>Hermanssonia</taxon>
    </lineage>
</organism>
<dbReference type="AlphaFoldDB" id="A0A2R6P2Z6"/>
<dbReference type="OrthoDB" id="2789106at2759"/>
<protein>
    <submittedName>
        <fullName evidence="1">Uncharacterized protein</fullName>
    </submittedName>
</protein>
<reference evidence="1 2" key="1">
    <citation type="submission" date="2018-02" db="EMBL/GenBank/DDBJ databases">
        <title>Genome sequence of the basidiomycete white-rot fungus Phlebia centrifuga.</title>
        <authorList>
            <person name="Granchi Z."/>
            <person name="Peng M."/>
            <person name="de Vries R.P."/>
            <person name="Hilden K."/>
            <person name="Makela M.R."/>
            <person name="Grigoriev I."/>
            <person name="Riley R."/>
        </authorList>
    </citation>
    <scope>NUCLEOTIDE SEQUENCE [LARGE SCALE GENOMIC DNA]</scope>
    <source>
        <strain evidence="1 2">FBCC195</strain>
    </source>
</reference>
<gene>
    <name evidence="1" type="ORF">PHLCEN_2v5447</name>
</gene>
<proteinExistence type="predicted"/>